<gene>
    <name evidence="3" type="ORF">IF188_07330</name>
</gene>
<feature type="signal peptide" evidence="2">
    <location>
        <begin position="1"/>
        <end position="22"/>
    </location>
</feature>
<evidence type="ECO:0000256" key="1">
    <source>
        <dbReference type="SAM" id="MobiDB-lite"/>
    </source>
</evidence>
<accession>A0ABR8NMU9</accession>
<sequence>MSRALCALFVAGTLALGLTACAGADVGRDGGDAQPQPTAEPVETTAGSDDASTAAEAGAALCQAGPEADVCVIESREADTDVTLDAYRVVKVIDSSLRGVVTISGAEQVVVQRVTIAGDLMLTQNAGLVLKNSTVTGSVTASGGEHATLVANTVAGDLNCDGARVAGEDNHVSGASACAGLR</sequence>
<organism evidence="3 4">
    <name type="scientific">Microbacterium helvum</name>
    <dbReference type="NCBI Taxonomy" id="2773713"/>
    <lineage>
        <taxon>Bacteria</taxon>
        <taxon>Bacillati</taxon>
        <taxon>Actinomycetota</taxon>
        <taxon>Actinomycetes</taxon>
        <taxon>Micrococcales</taxon>
        <taxon>Microbacteriaceae</taxon>
        <taxon>Microbacterium</taxon>
    </lineage>
</organism>
<dbReference type="Proteomes" id="UP000598426">
    <property type="component" value="Unassembled WGS sequence"/>
</dbReference>
<reference evidence="3 4" key="1">
    <citation type="submission" date="2020-09" db="EMBL/GenBank/DDBJ databases">
        <title>Isolation and identification of active actinomycetes.</title>
        <authorList>
            <person name="Li X."/>
        </authorList>
    </citation>
    <scope>NUCLEOTIDE SEQUENCE [LARGE SCALE GENOMIC DNA]</scope>
    <source>
        <strain evidence="3 4">NEAU-LLC</strain>
    </source>
</reference>
<keyword evidence="4" id="KW-1185">Reference proteome</keyword>
<keyword evidence="2" id="KW-0732">Signal</keyword>
<evidence type="ECO:0000313" key="3">
    <source>
        <dbReference type="EMBL" id="MBD3941504.1"/>
    </source>
</evidence>
<proteinExistence type="predicted"/>
<dbReference type="EMBL" id="JACXZS010000004">
    <property type="protein sequence ID" value="MBD3941504.1"/>
    <property type="molecule type" value="Genomic_DNA"/>
</dbReference>
<evidence type="ECO:0000256" key="2">
    <source>
        <dbReference type="SAM" id="SignalP"/>
    </source>
</evidence>
<dbReference type="RefSeq" id="WP_191171134.1">
    <property type="nucleotide sequence ID" value="NZ_JACXZS010000004.1"/>
</dbReference>
<comment type="caution">
    <text evidence="3">The sequence shown here is derived from an EMBL/GenBank/DDBJ whole genome shotgun (WGS) entry which is preliminary data.</text>
</comment>
<dbReference type="InterPro" id="IPR012332">
    <property type="entry name" value="Autotransporter_pectin_lyase_C"/>
</dbReference>
<dbReference type="Gene3D" id="2.160.20.20">
    <property type="match status" value="1"/>
</dbReference>
<evidence type="ECO:0000313" key="4">
    <source>
        <dbReference type="Proteomes" id="UP000598426"/>
    </source>
</evidence>
<protein>
    <recommendedName>
        <fullName evidence="5">DUF3060 domain-containing protein</fullName>
    </recommendedName>
</protein>
<evidence type="ECO:0008006" key="5">
    <source>
        <dbReference type="Google" id="ProtNLM"/>
    </source>
</evidence>
<dbReference type="PROSITE" id="PS51257">
    <property type="entry name" value="PROKAR_LIPOPROTEIN"/>
    <property type="match status" value="1"/>
</dbReference>
<name>A0ABR8NMU9_9MICO</name>
<feature type="region of interest" description="Disordered" evidence="1">
    <location>
        <begin position="29"/>
        <end position="50"/>
    </location>
</feature>
<feature type="chain" id="PRO_5045556862" description="DUF3060 domain-containing protein" evidence="2">
    <location>
        <begin position="23"/>
        <end position="182"/>
    </location>
</feature>